<protein>
    <recommendedName>
        <fullName evidence="10">Potassium channel domain-containing protein</fullName>
    </recommendedName>
</protein>
<feature type="domain" description="Potassium channel" evidence="10">
    <location>
        <begin position="94"/>
        <end position="154"/>
    </location>
</feature>
<evidence type="ECO:0000256" key="5">
    <source>
        <dbReference type="ARBA" id="ARBA00023065"/>
    </source>
</evidence>
<dbReference type="PANTHER" id="PTHR11003">
    <property type="entry name" value="POTASSIUM CHANNEL, SUBFAMILY K"/>
    <property type="match status" value="1"/>
</dbReference>
<dbReference type="GO" id="GO:0005886">
    <property type="term" value="C:plasma membrane"/>
    <property type="evidence" value="ECO:0007669"/>
    <property type="project" value="TreeGrafter"/>
</dbReference>
<evidence type="ECO:0000256" key="2">
    <source>
        <dbReference type="ARBA" id="ARBA00022448"/>
    </source>
</evidence>
<keyword evidence="2 8" id="KW-0813">Transport</keyword>
<keyword evidence="3 8" id="KW-0812">Transmembrane</keyword>
<feature type="transmembrane region" description="Helical" evidence="9">
    <location>
        <begin position="248"/>
        <end position="270"/>
    </location>
</feature>
<comment type="similarity">
    <text evidence="8">Belongs to the two pore domain potassium channel (TC 1.A.1.8) family.</text>
</comment>
<evidence type="ECO:0000256" key="7">
    <source>
        <dbReference type="ARBA" id="ARBA00023303"/>
    </source>
</evidence>
<feature type="transmembrane region" description="Helical" evidence="9">
    <location>
        <begin position="133"/>
        <end position="151"/>
    </location>
</feature>
<evidence type="ECO:0000256" key="9">
    <source>
        <dbReference type="SAM" id="Phobius"/>
    </source>
</evidence>
<evidence type="ECO:0000256" key="3">
    <source>
        <dbReference type="ARBA" id="ARBA00022692"/>
    </source>
</evidence>
<feature type="transmembrane region" description="Helical" evidence="9">
    <location>
        <begin position="214"/>
        <end position="236"/>
    </location>
</feature>
<gene>
    <name evidence="11" type="ORF">JTE90_024943</name>
</gene>
<keyword evidence="12" id="KW-1185">Reference proteome</keyword>
<keyword evidence="6 9" id="KW-0472">Membrane</keyword>
<accession>A0AAV6TZV6</accession>
<evidence type="ECO:0000256" key="1">
    <source>
        <dbReference type="ARBA" id="ARBA00004141"/>
    </source>
</evidence>
<dbReference type="InterPro" id="IPR003280">
    <property type="entry name" value="2pore_dom_K_chnl"/>
</dbReference>
<evidence type="ECO:0000259" key="10">
    <source>
        <dbReference type="Pfam" id="PF07885"/>
    </source>
</evidence>
<dbReference type="GO" id="GO:0015271">
    <property type="term" value="F:outward rectifier potassium channel activity"/>
    <property type="evidence" value="ECO:0007669"/>
    <property type="project" value="TreeGrafter"/>
</dbReference>
<organism evidence="11 12">
    <name type="scientific">Oedothorax gibbosus</name>
    <dbReference type="NCBI Taxonomy" id="931172"/>
    <lineage>
        <taxon>Eukaryota</taxon>
        <taxon>Metazoa</taxon>
        <taxon>Ecdysozoa</taxon>
        <taxon>Arthropoda</taxon>
        <taxon>Chelicerata</taxon>
        <taxon>Arachnida</taxon>
        <taxon>Araneae</taxon>
        <taxon>Araneomorphae</taxon>
        <taxon>Entelegynae</taxon>
        <taxon>Araneoidea</taxon>
        <taxon>Linyphiidae</taxon>
        <taxon>Erigoninae</taxon>
        <taxon>Oedothorax</taxon>
    </lineage>
</organism>
<feature type="transmembrane region" description="Helical" evidence="9">
    <location>
        <begin position="102"/>
        <end position="121"/>
    </location>
</feature>
<feature type="domain" description="Potassium channel" evidence="10">
    <location>
        <begin position="192"/>
        <end position="271"/>
    </location>
</feature>
<evidence type="ECO:0000256" key="6">
    <source>
        <dbReference type="ARBA" id="ARBA00023136"/>
    </source>
</evidence>
<keyword evidence="5 8" id="KW-0406">Ion transport</keyword>
<evidence type="ECO:0000313" key="11">
    <source>
        <dbReference type="EMBL" id="KAG8177056.1"/>
    </source>
</evidence>
<dbReference type="GO" id="GO:0030322">
    <property type="term" value="P:stabilization of membrane potential"/>
    <property type="evidence" value="ECO:0007669"/>
    <property type="project" value="TreeGrafter"/>
</dbReference>
<dbReference type="AlphaFoldDB" id="A0AAV6TZV6"/>
<dbReference type="PRINTS" id="PR01333">
    <property type="entry name" value="2POREKCHANEL"/>
</dbReference>
<evidence type="ECO:0000256" key="8">
    <source>
        <dbReference type="RuleBase" id="RU003857"/>
    </source>
</evidence>
<evidence type="ECO:0000313" key="12">
    <source>
        <dbReference type="Proteomes" id="UP000827092"/>
    </source>
</evidence>
<sequence length="316" mass="35272">MAVLASYLACQKQLFQENKKGILLVAFTIGFAGYLALGGLLFLVIEGPQERLEIGKTENVKTNMLKKYPQLPSEAVDEIFQELTANGVKGIVVGNSTPKWTYGNSLLFSVTLLTTVGYGHLSPSTSVGKVATLCYSSIGIPLTLLLLALYVDRLVCLSEHFKENLFRRLGRHVMPHVIRLVHYATVMVFILLGCFILPAWVFCWLEVQWTYLDALYFCVISLTTIGLGDFVPGIAQKHPYVDLYRFGAALYLICGVTTMMFMMAATADFVRNYNKGYQELLPLVDSDVEEDSINKKHHSYGTMAGNIDRNDNIMQP</sequence>
<evidence type="ECO:0000256" key="4">
    <source>
        <dbReference type="ARBA" id="ARBA00022989"/>
    </source>
</evidence>
<dbReference type="Gene3D" id="1.10.287.70">
    <property type="match status" value="1"/>
</dbReference>
<dbReference type="GO" id="GO:0022841">
    <property type="term" value="F:potassium ion leak channel activity"/>
    <property type="evidence" value="ECO:0007669"/>
    <property type="project" value="TreeGrafter"/>
</dbReference>
<dbReference type="Proteomes" id="UP000827092">
    <property type="component" value="Unassembled WGS sequence"/>
</dbReference>
<reference evidence="11 12" key="1">
    <citation type="journal article" date="2022" name="Nat. Ecol. Evol.">
        <title>A masculinizing supergene underlies an exaggerated male reproductive morph in a spider.</title>
        <authorList>
            <person name="Hendrickx F."/>
            <person name="De Corte Z."/>
            <person name="Sonet G."/>
            <person name="Van Belleghem S.M."/>
            <person name="Kostlbacher S."/>
            <person name="Vangestel C."/>
        </authorList>
    </citation>
    <scope>NUCLEOTIDE SEQUENCE [LARGE SCALE GENOMIC DNA]</scope>
    <source>
        <strain evidence="11">W744_W776</strain>
    </source>
</reference>
<dbReference type="Pfam" id="PF07885">
    <property type="entry name" value="Ion_trans_2"/>
    <property type="match status" value="2"/>
</dbReference>
<dbReference type="SUPFAM" id="SSF81324">
    <property type="entry name" value="Voltage-gated potassium channels"/>
    <property type="match status" value="2"/>
</dbReference>
<feature type="transmembrane region" description="Helical" evidence="9">
    <location>
        <begin position="180"/>
        <end position="202"/>
    </location>
</feature>
<proteinExistence type="inferred from homology"/>
<dbReference type="EMBL" id="JAFNEN010000824">
    <property type="protein sequence ID" value="KAG8177056.1"/>
    <property type="molecule type" value="Genomic_DNA"/>
</dbReference>
<dbReference type="PANTHER" id="PTHR11003:SF249">
    <property type="entry name" value="TWO PORE POTASSIUM CHANNEL PROTEIN SUP-9"/>
    <property type="match status" value="1"/>
</dbReference>
<comment type="subcellular location">
    <subcellularLocation>
        <location evidence="1">Membrane</location>
        <topology evidence="1">Multi-pass membrane protein</topology>
    </subcellularLocation>
</comment>
<keyword evidence="4 9" id="KW-1133">Transmembrane helix</keyword>
<feature type="transmembrane region" description="Helical" evidence="9">
    <location>
        <begin position="21"/>
        <end position="45"/>
    </location>
</feature>
<comment type="caution">
    <text evidence="11">The sequence shown here is derived from an EMBL/GenBank/DDBJ whole genome shotgun (WGS) entry which is preliminary data.</text>
</comment>
<keyword evidence="7 8" id="KW-0407">Ion channel</keyword>
<dbReference type="InterPro" id="IPR013099">
    <property type="entry name" value="K_chnl_dom"/>
</dbReference>
<name>A0AAV6TZV6_9ARAC</name>